<feature type="coiled-coil region" evidence="1">
    <location>
        <begin position="140"/>
        <end position="174"/>
    </location>
</feature>
<organism evidence="2 3">
    <name type="scientific">Phocaeicola sartorii</name>
    <dbReference type="NCBI Taxonomy" id="671267"/>
    <lineage>
        <taxon>Bacteria</taxon>
        <taxon>Pseudomonadati</taxon>
        <taxon>Bacteroidota</taxon>
        <taxon>Bacteroidia</taxon>
        <taxon>Bacteroidales</taxon>
        <taxon>Bacteroidaceae</taxon>
        <taxon>Phocaeicola</taxon>
    </lineage>
</organism>
<dbReference type="Proteomes" id="UP000014200">
    <property type="component" value="Unassembled WGS sequence"/>
</dbReference>
<protein>
    <submittedName>
        <fullName evidence="2">Uncharacterized protein</fullName>
    </submittedName>
</protein>
<evidence type="ECO:0000256" key="1">
    <source>
        <dbReference type="SAM" id="Coils"/>
    </source>
</evidence>
<accession>R9IDC6</accession>
<keyword evidence="1" id="KW-0175">Coiled coil</keyword>
<dbReference type="PATRIC" id="fig|1235788.3.peg.79"/>
<name>R9IDC6_9BACT</name>
<dbReference type="STRING" id="1235788.C802_00084"/>
<evidence type="ECO:0000313" key="3">
    <source>
        <dbReference type="Proteomes" id="UP000014200"/>
    </source>
</evidence>
<sequence length="176" mass="21333">MTQESIDYFIQMAKDYAKAEKELDVQRWVFVNFERKDESNNYDYVHLFSYDLPREVYEHRKWVIEWRKAKLVCQYPKGCVRYTLHFYDKRFGNNIQLNKDLNRLISAKAQVTKAQRKIDKYVVYNKANNLFFDENTDTDLLKAREKLETKIANIKEAEERMKLKIKQIQEGNNEKN</sequence>
<dbReference type="OrthoDB" id="1028439at2"/>
<evidence type="ECO:0000313" key="2">
    <source>
        <dbReference type="EMBL" id="EOS16405.1"/>
    </source>
</evidence>
<proteinExistence type="predicted"/>
<reference evidence="2 3" key="1">
    <citation type="submission" date="2013-04" db="EMBL/GenBank/DDBJ databases">
        <title>The Genome Sequence of Bacteroides massiliensis dnLKV3.</title>
        <authorList>
            <consortium name="The Broad Institute Genomics Platform"/>
            <consortium name="The Broad Institute Genome Sequencing Center for Infectious Disease"/>
            <person name="Earl A."/>
            <person name="Xavier R."/>
            <person name="Kuhn K."/>
            <person name="Stappenbeck T."/>
            <person name="Walker B."/>
            <person name="Young S."/>
            <person name="Zeng Q."/>
            <person name="Gargeya S."/>
            <person name="Fitzgerald M."/>
            <person name="Haas B."/>
            <person name="Abouelleil A."/>
            <person name="Allen A.W."/>
            <person name="Alvarado L."/>
            <person name="Arachchi H.M."/>
            <person name="Berlin A.M."/>
            <person name="Chapman S.B."/>
            <person name="Gainer-Dewar J."/>
            <person name="Goldberg J."/>
            <person name="Griggs A."/>
            <person name="Gujja S."/>
            <person name="Hansen M."/>
            <person name="Howarth C."/>
            <person name="Imamovic A."/>
            <person name="Ireland A."/>
            <person name="Larimer J."/>
            <person name="McCowan C."/>
            <person name="Murphy C."/>
            <person name="Pearson M."/>
            <person name="Poon T.W."/>
            <person name="Priest M."/>
            <person name="Roberts A."/>
            <person name="Saif S."/>
            <person name="Shea T."/>
            <person name="Sisk P."/>
            <person name="Sykes S."/>
            <person name="Wortman J."/>
            <person name="Nusbaum C."/>
            <person name="Birren B."/>
        </authorList>
    </citation>
    <scope>NUCLEOTIDE SEQUENCE [LARGE SCALE GENOMIC DNA]</scope>
    <source>
        <strain evidence="3">dnLKV3</strain>
    </source>
</reference>
<comment type="caution">
    <text evidence="2">The sequence shown here is derived from an EMBL/GenBank/DDBJ whole genome shotgun (WGS) entry which is preliminary data.</text>
</comment>
<dbReference type="AlphaFoldDB" id="R9IDC6"/>
<dbReference type="EMBL" id="ASSP01000003">
    <property type="protein sequence ID" value="EOS16405.1"/>
    <property type="molecule type" value="Genomic_DNA"/>
</dbReference>
<dbReference type="HOGENOM" id="CLU_107507_0_0_10"/>
<keyword evidence="3" id="KW-1185">Reference proteome</keyword>
<dbReference type="RefSeq" id="WP_016274578.1">
    <property type="nucleotide sequence ID" value="NZ_KE159493.1"/>
</dbReference>
<gene>
    <name evidence="2" type="ORF">C802_00084</name>
</gene>